<dbReference type="EMBL" id="JANPWB010000014">
    <property type="protein sequence ID" value="KAJ1101356.1"/>
    <property type="molecule type" value="Genomic_DNA"/>
</dbReference>
<protein>
    <submittedName>
        <fullName evidence="2">Uncharacterized protein</fullName>
    </submittedName>
</protein>
<evidence type="ECO:0000313" key="2">
    <source>
        <dbReference type="EMBL" id="KAJ1101356.1"/>
    </source>
</evidence>
<reference evidence="2" key="1">
    <citation type="journal article" date="2022" name="bioRxiv">
        <title>Sequencing and chromosome-scale assembly of the giantPleurodeles waltlgenome.</title>
        <authorList>
            <person name="Brown T."/>
            <person name="Elewa A."/>
            <person name="Iarovenko S."/>
            <person name="Subramanian E."/>
            <person name="Araus A.J."/>
            <person name="Petzold A."/>
            <person name="Susuki M."/>
            <person name="Suzuki K.-i.T."/>
            <person name="Hayashi T."/>
            <person name="Toyoda A."/>
            <person name="Oliveira C."/>
            <person name="Osipova E."/>
            <person name="Leigh N.D."/>
            <person name="Simon A."/>
            <person name="Yun M.H."/>
        </authorList>
    </citation>
    <scope>NUCLEOTIDE SEQUENCE</scope>
    <source>
        <strain evidence="2">20211129_DDA</strain>
        <tissue evidence="2">Liver</tissue>
    </source>
</reference>
<keyword evidence="3" id="KW-1185">Reference proteome</keyword>
<evidence type="ECO:0000256" key="1">
    <source>
        <dbReference type="SAM" id="MobiDB-lite"/>
    </source>
</evidence>
<proteinExistence type="predicted"/>
<accession>A0AAV7MC69</accession>
<gene>
    <name evidence="2" type="ORF">NDU88_006424</name>
</gene>
<comment type="caution">
    <text evidence="2">The sequence shown here is derived from an EMBL/GenBank/DDBJ whole genome shotgun (WGS) entry which is preliminary data.</text>
</comment>
<evidence type="ECO:0000313" key="3">
    <source>
        <dbReference type="Proteomes" id="UP001066276"/>
    </source>
</evidence>
<sequence>MLVLVPPVSKSTPCGAPIPAPDWAEAGAGEDALQVKVKSRGEGANGKRRFSRAISSVTSGPQQSHRAPSYRHALRCSAVQQSGRERVPGRPPPRCVAGGQFCVSPVQFYGGPRGAWIRPPSLYSSRDSLGLSPAAFTLATDQRGSGRRSPPDPDVLRLSVVLGHKRLADDSTALRAKHTRPGAPGALPSLGPKMADTQCAGSRAEREGMGWQLPARWCRAPSILTGLLICWGPFLHLRHPGGALQDIYSGSGMERSH</sequence>
<feature type="compositionally biased region" description="Polar residues" evidence="1">
    <location>
        <begin position="53"/>
        <end position="66"/>
    </location>
</feature>
<organism evidence="2 3">
    <name type="scientific">Pleurodeles waltl</name>
    <name type="common">Iberian ribbed newt</name>
    <dbReference type="NCBI Taxonomy" id="8319"/>
    <lineage>
        <taxon>Eukaryota</taxon>
        <taxon>Metazoa</taxon>
        <taxon>Chordata</taxon>
        <taxon>Craniata</taxon>
        <taxon>Vertebrata</taxon>
        <taxon>Euteleostomi</taxon>
        <taxon>Amphibia</taxon>
        <taxon>Batrachia</taxon>
        <taxon>Caudata</taxon>
        <taxon>Salamandroidea</taxon>
        <taxon>Salamandridae</taxon>
        <taxon>Pleurodelinae</taxon>
        <taxon>Pleurodeles</taxon>
    </lineage>
</organism>
<feature type="region of interest" description="Disordered" evidence="1">
    <location>
        <begin position="38"/>
        <end position="69"/>
    </location>
</feature>
<dbReference type="AlphaFoldDB" id="A0AAV7MC69"/>
<dbReference type="Proteomes" id="UP001066276">
    <property type="component" value="Chromosome 10"/>
</dbReference>
<name>A0AAV7MC69_PLEWA</name>